<dbReference type="RefSeq" id="WP_083550065.1">
    <property type="nucleotide sequence ID" value="NZ_FRBL01000005.1"/>
</dbReference>
<dbReference type="SUPFAM" id="SSF50156">
    <property type="entry name" value="PDZ domain-like"/>
    <property type="match status" value="1"/>
</dbReference>
<dbReference type="EMBL" id="FRBL01000005">
    <property type="protein sequence ID" value="SHL92813.1"/>
    <property type="molecule type" value="Genomic_DNA"/>
</dbReference>
<dbReference type="PANTHER" id="PTHR32060:SF30">
    <property type="entry name" value="CARBOXY-TERMINAL PROCESSING PROTEASE CTPA"/>
    <property type="match status" value="1"/>
</dbReference>
<dbReference type="GO" id="GO:0004175">
    <property type="term" value="F:endopeptidase activity"/>
    <property type="evidence" value="ECO:0007669"/>
    <property type="project" value="TreeGrafter"/>
</dbReference>
<gene>
    <name evidence="2" type="ORF">SAMN05444266_105501</name>
</gene>
<sequence length="480" mass="52447">MQPSLLWRLLTGVAVISLLMTACKKDMARNPGTPTDSLSKISTNDSIFNIFKDIYLWTDAVPDSATFKPDSYSSPYTMFDSLIGFKKKSNGGNLDKYSFLDDGSTADVLQGHAGDLGFQIGWQTRSELRVVYVYPGSPADKAGIKRGWQMSAVNGTTSFTYGNQATEDALNNAFSAKSANFVFTKPDGTTLTTTIAATQYNLNPILFSKVYDLAGSKIGYIVFNTFVAPDVVKAQFETIFSDFKTAGVTKVIIDLRYNGGGYVSTAEYLAGKLAPASVANQLMYSTVFNSRVTNKNFNWFFKAMKAVPDYPDDLWADIFYSEATTYAKTNFGATGGLALTNLSFIMTGNTASSSELLFNVLKPSMNPHMIGSTSYGKPVGFIAVTIGKIDMYCINMQSLNSKNEGDYFDGFTPNVQAGDDYAYDWGSFQDPMLRAALTDMGVPSSALGRLANTESNRLGTISKFYNKANQFKGMIFPKVK</sequence>
<dbReference type="Pfam" id="PF03572">
    <property type="entry name" value="Peptidase_S41"/>
    <property type="match status" value="1"/>
</dbReference>
<evidence type="ECO:0000313" key="3">
    <source>
        <dbReference type="Proteomes" id="UP000184420"/>
    </source>
</evidence>
<keyword evidence="3" id="KW-1185">Reference proteome</keyword>
<protein>
    <submittedName>
        <fullName evidence="2">C-terminal processing protease CtpA/Prc, contains a PDZ domain</fullName>
    </submittedName>
</protein>
<dbReference type="Pfam" id="PF18294">
    <property type="entry name" value="Pept_S41_N"/>
    <property type="match status" value="1"/>
</dbReference>
<dbReference type="InterPro" id="IPR001478">
    <property type="entry name" value="PDZ"/>
</dbReference>
<evidence type="ECO:0000259" key="1">
    <source>
        <dbReference type="PROSITE" id="PS50106"/>
    </source>
</evidence>
<keyword evidence="2" id="KW-0378">Hydrolase</keyword>
<dbReference type="Gene3D" id="3.90.226.10">
    <property type="entry name" value="2-enoyl-CoA Hydratase, Chain A, domain 1"/>
    <property type="match status" value="1"/>
</dbReference>
<dbReference type="Gene3D" id="3.30.750.170">
    <property type="match status" value="1"/>
</dbReference>
<dbReference type="InterPro" id="IPR005151">
    <property type="entry name" value="Tail-specific_protease"/>
</dbReference>
<name>A0A1M7EMI1_9BACT</name>
<reference evidence="2 3" key="1">
    <citation type="submission" date="2016-11" db="EMBL/GenBank/DDBJ databases">
        <authorList>
            <person name="Jaros S."/>
            <person name="Januszkiewicz K."/>
            <person name="Wedrychowicz H."/>
        </authorList>
    </citation>
    <scope>NUCLEOTIDE SEQUENCE [LARGE SCALE GENOMIC DNA]</scope>
    <source>
        <strain evidence="2 3">DSM 27406</strain>
    </source>
</reference>
<keyword evidence="2" id="KW-0645">Protease</keyword>
<dbReference type="PANTHER" id="PTHR32060">
    <property type="entry name" value="TAIL-SPECIFIC PROTEASE"/>
    <property type="match status" value="1"/>
</dbReference>
<dbReference type="OrthoDB" id="7168509at2"/>
<dbReference type="InterPro" id="IPR036034">
    <property type="entry name" value="PDZ_sf"/>
</dbReference>
<organism evidence="2 3">
    <name type="scientific">Chitinophaga jiangningensis</name>
    <dbReference type="NCBI Taxonomy" id="1419482"/>
    <lineage>
        <taxon>Bacteria</taxon>
        <taxon>Pseudomonadati</taxon>
        <taxon>Bacteroidota</taxon>
        <taxon>Chitinophagia</taxon>
        <taxon>Chitinophagales</taxon>
        <taxon>Chitinophagaceae</taxon>
        <taxon>Chitinophaga</taxon>
    </lineage>
</organism>
<dbReference type="GO" id="GO:0008236">
    <property type="term" value="F:serine-type peptidase activity"/>
    <property type="evidence" value="ECO:0007669"/>
    <property type="project" value="InterPro"/>
</dbReference>
<dbReference type="AlphaFoldDB" id="A0A1M7EMI1"/>
<dbReference type="STRING" id="1419482.SAMN05444266_105501"/>
<accession>A0A1M7EMI1</accession>
<dbReference type="GO" id="GO:0006508">
    <property type="term" value="P:proteolysis"/>
    <property type="evidence" value="ECO:0007669"/>
    <property type="project" value="UniProtKB-KW"/>
</dbReference>
<evidence type="ECO:0000313" key="2">
    <source>
        <dbReference type="EMBL" id="SHL92813.1"/>
    </source>
</evidence>
<dbReference type="SUPFAM" id="SSF52096">
    <property type="entry name" value="ClpP/crotonase"/>
    <property type="match status" value="1"/>
</dbReference>
<dbReference type="InterPro" id="IPR041613">
    <property type="entry name" value="Pept_S41_N"/>
</dbReference>
<dbReference type="PROSITE" id="PS50106">
    <property type="entry name" value="PDZ"/>
    <property type="match status" value="1"/>
</dbReference>
<dbReference type="GO" id="GO:0030288">
    <property type="term" value="C:outer membrane-bounded periplasmic space"/>
    <property type="evidence" value="ECO:0007669"/>
    <property type="project" value="TreeGrafter"/>
</dbReference>
<dbReference type="GO" id="GO:0007165">
    <property type="term" value="P:signal transduction"/>
    <property type="evidence" value="ECO:0007669"/>
    <property type="project" value="TreeGrafter"/>
</dbReference>
<dbReference type="Gene3D" id="2.30.42.10">
    <property type="match status" value="1"/>
</dbReference>
<proteinExistence type="predicted"/>
<dbReference type="InterPro" id="IPR029045">
    <property type="entry name" value="ClpP/crotonase-like_dom_sf"/>
</dbReference>
<feature type="domain" description="PDZ" evidence="1">
    <location>
        <begin position="105"/>
        <end position="171"/>
    </location>
</feature>
<dbReference type="Proteomes" id="UP000184420">
    <property type="component" value="Unassembled WGS sequence"/>
</dbReference>